<feature type="domain" description="Endonuclease GajA/Old nuclease/RecF-like AAA" evidence="1">
    <location>
        <begin position="165"/>
        <end position="313"/>
    </location>
</feature>
<organism evidence="2 3">
    <name type="scientific">Aeromonas veronii</name>
    <dbReference type="NCBI Taxonomy" id="654"/>
    <lineage>
        <taxon>Bacteria</taxon>
        <taxon>Pseudomonadati</taxon>
        <taxon>Pseudomonadota</taxon>
        <taxon>Gammaproteobacteria</taxon>
        <taxon>Aeromonadales</taxon>
        <taxon>Aeromonadaceae</taxon>
        <taxon>Aeromonas</taxon>
    </lineage>
</organism>
<name>A0A6S5C527_AERVE</name>
<dbReference type="Gene3D" id="3.40.50.300">
    <property type="entry name" value="P-loop containing nucleotide triphosphate hydrolases"/>
    <property type="match status" value="1"/>
</dbReference>
<reference evidence="2 3" key="1">
    <citation type="submission" date="2019-12" db="EMBL/GenBank/DDBJ databases">
        <title>complete genome sequences of Aeromonas veronii str. WP3-W19-ESBL-03 isolated from wastewater treatment plant effluent.</title>
        <authorList>
            <person name="Sekizuka T."/>
            <person name="Itokawa K."/>
            <person name="Yatsu K."/>
            <person name="Inamine Y."/>
            <person name="Kuroda M."/>
        </authorList>
    </citation>
    <scope>NUCLEOTIDE SEQUENCE [LARGE SCALE GENOMIC DNA]</scope>
    <source>
        <strain evidence="2 3">WP3-W19-ESBL-03</strain>
    </source>
</reference>
<dbReference type="AlphaFoldDB" id="A0A6S5C527"/>
<protein>
    <recommendedName>
        <fullName evidence="1">Endonuclease GajA/Old nuclease/RecF-like AAA domain-containing protein</fullName>
    </recommendedName>
</protein>
<dbReference type="Pfam" id="PF13175">
    <property type="entry name" value="AAA_15"/>
    <property type="match status" value="2"/>
</dbReference>
<dbReference type="EMBL" id="AP022038">
    <property type="protein sequence ID" value="BBR39122.1"/>
    <property type="molecule type" value="Genomic_DNA"/>
</dbReference>
<dbReference type="InterPro" id="IPR027417">
    <property type="entry name" value="P-loop_NTPase"/>
</dbReference>
<dbReference type="PANTHER" id="PTHR43581:SF4">
    <property type="entry name" value="ATP_GTP PHOSPHATASE"/>
    <property type="match status" value="1"/>
</dbReference>
<dbReference type="InterPro" id="IPR051396">
    <property type="entry name" value="Bact_Antivir_Def_Nuclease"/>
</dbReference>
<dbReference type="SUPFAM" id="SSF52540">
    <property type="entry name" value="P-loop containing nucleoside triphosphate hydrolases"/>
    <property type="match status" value="1"/>
</dbReference>
<sequence>MKLIEKITVKYFRSLHTIEVKNCSSVNVFSGRNDVGKSNLIKSLNLFFNGKVDWDENYEFYDNFSTKRLEEVRKESVKGKQFISIKIDFIRPNNYKGSLPPRFTVERKWYRDSRIYEESHNLSRLGEANKLPSSLVTAQRSLSTFLNKIHFEYVPAIKDRAYIRELLSRLQYSLLDMTVSQNADLLETATKLASHIEGQIGVLQSDFKEATNIQTAIMPPAQVSSLFQSFLVSTNAEDGDIPLKYRGDGLQSRYIASVLHYISVNSQKFYIWGYEEPELALEYSHAAQMADDFINKYAVNTQIFLTTHSPAFISLKGEKARCFRVTQLSGCSMVNDVHSSQNISDELKNELGIVAIQREVHDFYSKQIIEHNLRLELISSLEREISLQKQLLVVTEGKTDAKILEHARKHYSCDAIIRSCDNTSDERHSLGGAGALARLIESIHPEDKRPVIAIFDNDDEGQKEFAKLSKNFKPENTPMQIKKHINGYAWALLLPEPEYRSGFSDAGCLCIEFMFDDHVLNKKFNNGKKLGIEVMTPHLNIGGRRLNIDTDIIDYDFGCFKKISSGKNKFADDVASILPAEDFISFKPIFDFIDEINREFLR</sequence>
<proteinExistence type="predicted"/>
<dbReference type="RefSeq" id="WP_182939380.1">
    <property type="nucleotide sequence ID" value="NZ_AP022038.1"/>
</dbReference>
<evidence type="ECO:0000313" key="3">
    <source>
        <dbReference type="Proteomes" id="UP000515442"/>
    </source>
</evidence>
<accession>A0A6S5C527</accession>
<evidence type="ECO:0000313" key="2">
    <source>
        <dbReference type="EMBL" id="BBR39122.1"/>
    </source>
</evidence>
<feature type="domain" description="Endonuclease GajA/Old nuclease/RecF-like AAA" evidence="1">
    <location>
        <begin position="4"/>
        <end position="89"/>
    </location>
</feature>
<dbReference type="PANTHER" id="PTHR43581">
    <property type="entry name" value="ATP/GTP PHOSPHATASE"/>
    <property type="match status" value="1"/>
</dbReference>
<evidence type="ECO:0000259" key="1">
    <source>
        <dbReference type="Pfam" id="PF13175"/>
    </source>
</evidence>
<gene>
    <name evidence="2" type="ORF">WP3W19E03_16470</name>
</gene>
<dbReference type="Proteomes" id="UP000515442">
    <property type="component" value="Chromosome"/>
</dbReference>
<dbReference type="InterPro" id="IPR041685">
    <property type="entry name" value="AAA_GajA/Old/RecF-like"/>
</dbReference>
<dbReference type="CDD" id="cd00188">
    <property type="entry name" value="TOPRIM"/>
    <property type="match status" value="1"/>
</dbReference>